<reference evidence="3 4" key="1">
    <citation type="submission" date="2017-02" db="EMBL/GenBank/DDBJ databases">
        <title>Draft Genome Sequence of Streptomyces tsukubaensis F601, a Producer of the immunosuppressant tacrolimus FK506.</title>
        <authorList>
            <person name="Zong G."/>
            <person name="Zhong C."/>
            <person name="Fu J."/>
            <person name="Qin R."/>
            <person name="Cao G."/>
        </authorList>
    </citation>
    <scope>NUCLEOTIDE SEQUENCE [LARGE SCALE GENOMIC DNA]</scope>
    <source>
        <strain evidence="3 4">F601</strain>
    </source>
</reference>
<protein>
    <recommendedName>
        <fullName evidence="5">Lipoprotein</fullName>
    </recommendedName>
</protein>
<keyword evidence="2" id="KW-0732">Signal</keyword>
<proteinExistence type="predicted"/>
<name>A0A1V4A5Q0_9ACTN</name>
<evidence type="ECO:0000256" key="1">
    <source>
        <dbReference type="SAM" id="MobiDB-lite"/>
    </source>
</evidence>
<accession>A0A1V4A5Q0</accession>
<dbReference type="RefSeq" id="WP_143621326.1">
    <property type="nucleotide sequence ID" value="NZ_CP045178.1"/>
</dbReference>
<gene>
    <name evidence="3" type="ORF">B1H18_19520</name>
</gene>
<evidence type="ECO:0000256" key="2">
    <source>
        <dbReference type="SAM" id="SignalP"/>
    </source>
</evidence>
<comment type="caution">
    <text evidence="3">The sequence shown here is derived from an EMBL/GenBank/DDBJ whole genome shotgun (WGS) entry which is preliminary data.</text>
</comment>
<evidence type="ECO:0000313" key="3">
    <source>
        <dbReference type="EMBL" id="OON76954.1"/>
    </source>
</evidence>
<feature type="chain" id="PRO_5039082877" description="Lipoprotein" evidence="2">
    <location>
        <begin position="21"/>
        <end position="224"/>
    </location>
</feature>
<dbReference type="AlphaFoldDB" id="A0A1V4A5Q0"/>
<evidence type="ECO:0000313" key="4">
    <source>
        <dbReference type="Proteomes" id="UP000190539"/>
    </source>
</evidence>
<sequence>MNRRRALPVAVSLATAAALLLSGCGGDESDSGKAKIAGADDGGGKKSPSPSASKSTGPKIDRPDLTLPSDVHLVFEKSDVKDADQLEAVGDAQRFVQAIRHGITEQDADDPGYKFYSVYQSDAQTYAKEQIQWRIDEGWTITGEMRFKNFETTPADDKSTTVVSFCSDSSKIYSKEVKSKKVHRTTGTAGSYDAYQFLMRPSRTTKGLWRAERVEVQTEVKDCS</sequence>
<feature type="compositionally biased region" description="Low complexity" evidence="1">
    <location>
        <begin position="46"/>
        <end position="58"/>
    </location>
</feature>
<dbReference type="OrthoDB" id="4306303at2"/>
<dbReference type="Proteomes" id="UP000190539">
    <property type="component" value="Unassembled WGS sequence"/>
</dbReference>
<feature type="signal peptide" evidence="2">
    <location>
        <begin position="1"/>
        <end position="20"/>
    </location>
</feature>
<dbReference type="PROSITE" id="PS51257">
    <property type="entry name" value="PROKAR_LIPOPROTEIN"/>
    <property type="match status" value="1"/>
</dbReference>
<evidence type="ECO:0008006" key="5">
    <source>
        <dbReference type="Google" id="ProtNLM"/>
    </source>
</evidence>
<dbReference type="EMBL" id="MVFC01000016">
    <property type="protein sequence ID" value="OON76954.1"/>
    <property type="molecule type" value="Genomic_DNA"/>
</dbReference>
<keyword evidence="4" id="KW-1185">Reference proteome</keyword>
<feature type="region of interest" description="Disordered" evidence="1">
    <location>
        <begin position="23"/>
        <end position="66"/>
    </location>
</feature>
<organism evidence="3 4">
    <name type="scientific">Streptomyces tsukubensis</name>
    <dbReference type="NCBI Taxonomy" id="83656"/>
    <lineage>
        <taxon>Bacteria</taxon>
        <taxon>Bacillati</taxon>
        <taxon>Actinomycetota</taxon>
        <taxon>Actinomycetes</taxon>
        <taxon>Kitasatosporales</taxon>
        <taxon>Streptomycetaceae</taxon>
        <taxon>Streptomyces</taxon>
    </lineage>
</organism>